<proteinExistence type="predicted"/>
<organism evidence="2">
    <name type="scientific">Caulobacter sp. (strain K31)</name>
    <dbReference type="NCBI Taxonomy" id="366602"/>
    <lineage>
        <taxon>Bacteria</taxon>
        <taxon>Pseudomonadati</taxon>
        <taxon>Pseudomonadota</taxon>
        <taxon>Alphaproteobacteria</taxon>
        <taxon>Caulobacterales</taxon>
        <taxon>Caulobacteraceae</taxon>
        <taxon>Caulobacter</taxon>
    </lineage>
</organism>
<feature type="transmembrane region" description="Helical" evidence="1">
    <location>
        <begin position="7"/>
        <end position="26"/>
    </location>
</feature>
<accession>B0SY55</accession>
<feature type="transmembrane region" description="Helical" evidence="1">
    <location>
        <begin position="102"/>
        <end position="119"/>
    </location>
</feature>
<dbReference type="HOGENOM" id="CLU_160577_0_0_5"/>
<evidence type="ECO:0000313" key="2">
    <source>
        <dbReference type="EMBL" id="ABZ71802.1"/>
    </source>
</evidence>
<dbReference type="AlphaFoldDB" id="B0SY55"/>
<dbReference type="STRING" id="366602.Caul_2675"/>
<keyword evidence="1" id="KW-0472">Membrane</keyword>
<protein>
    <recommendedName>
        <fullName evidence="3">DUF4345 domain-containing protein</fullName>
    </recommendedName>
</protein>
<feature type="transmembrane region" description="Helical" evidence="1">
    <location>
        <begin position="46"/>
        <end position="68"/>
    </location>
</feature>
<sequence length="129" mass="13269">MIRSSLRLLIGLVGVLALLVSIRLWIAPAKVGAILGLTSDGLAGTATLRADVAGFFAGMGLFSLLAALRSDRQVVVVPLVLVGLALAGRLLNAALLGLPPQQYASVAIEAALVVLFLAGRRAFAAVDRI</sequence>
<name>B0SY55_CAUSK</name>
<keyword evidence="1" id="KW-1133">Transmembrane helix</keyword>
<reference evidence="2" key="1">
    <citation type="submission" date="2008-01" db="EMBL/GenBank/DDBJ databases">
        <title>Complete sequence of chromosome of Caulobacter sp. K31.</title>
        <authorList>
            <consortium name="US DOE Joint Genome Institute"/>
            <person name="Copeland A."/>
            <person name="Lucas S."/>
            <person name="Lapidus A."/>
            <person name="Barry K."/>
            <person name="Glavina del Rio T."/>
            <person name="Dalin E."/>
            <person name="Tice H."/>
            <person name="Pitluck S."/>
            <person name="Bruce D."/>
            <person name="Goodwin L."/>
            <person name="Thompson L.S."/>
            <person name="Brettin T."/>
            <person name="Detter J.C."/>
            <person name="Han C."/>
            <person name="Schmutz J."/>
            <person name="Larimer F."/>
            <person name="Land M."/>
            <person name="Hauser L."/>
            <person name="Kyrpides N."/>
            <person name="Kim E."/>
            <person name="Stephens C."/>
            <person name="Richardson P."/>
        </authorList>
    </citation>
    <scope>NUCLEOTIDE SEQUENCE [LARGE SCALE GENOMIC DNA]</scope>
    <source>
        <strain evidence="2">K31</strain>
    </source>
</reference>
<dbReference type="OrthoDB" id="10017050at2"/>
<evidence type="ECO:0000256" key="1">
    <source>
        <dbReference type="SAM" id="Phobius"/>
    </source>
</evidence>
<gene>
    <name evidence="2" type="ordered locus">Caul_2675</name>
</gene>
<keyword evidence="1" id="KW-0812">Transmembrane</keyword>
<dbReference type="EMBL" id="CP000927">
    <property type="protein sequence ID" value="ABZ71802.1"/>
    <property type="molecule type" value="Genomic_DNA"/>
</dbReference>
<dbReference type="KEGG" id="cak:Caul_2675"/>
<feature type="transmembrane region" description="Helical" evidence="1">
    <location>
        <begin position="75"/>
        <end position="96"/>
    </location>
</feature>
<evidence type="ECO:0008006" key="3">
    <source>
        <dbReference type="Google" id="ProtNLM"/>
    </source>
</evidence>